<protein>
    <recommendedName>
        <fullName evidence="7">40S ribosomal protein S18</fullName>
    </recommendedName>
</protein>
<feature type="non-terminal residue" evidence="5">
    <location>
        <position position="1"/>
    </location>
</feature>
<feature type="compositionally biased region" description="Basic residues" evidence="4">
    <location>
        <begin position="146"/>
        <end position="156"/>
    </location>
</feature>
<dbReference type="PANTHER" id="PTHR10871">
    <property type="entry name" value="30S RIBOSOMAL PROTEIN S13/40S RIBOSOMAL PROTEIN S18"/>
    <property type="match status" value="1"/>
</dbReference>
<feature type="compositionally biased region" description="Basic residues" evidence="4">
    <location>
        <begin position="32"/>
        <end position="51"/>
    </location>
</feature>
<feature type="region of interest" description="Disordered" evidence="4">
    <location>
        <begin position="1"/>
        <end position="131"/>
    </location>
</feature>
<dbReference type="InterPro" id="IPR018269">
    <property type="entry name" value="Ribosomal_uS13_CS"/>
</dbReference>
<comment type="similarity">
    <text evidence="1">Belongs to the universal ribosomal protein uS13 family.</text>
</comment>
<feature type="compositionally biased region" description="Basic and acidic residues" evidence="4">
    <location>
        <begin position="16"/>
        <end position="31"/>
    </location>
</feature>
<dbReference type="PROSITE" id="PS00646">
    <property type="entry name" value="RIBOSOMAL_S13_1"/>
    <property type="match status" value="1"/>
</dbReference>
<keyword evidence="3" id="KW-0687">Ribonucleoprotein</keyword>
<sequence length="247" mass="27770">WRSHPAQETTPRSPSRPRDRGVRKRQAESASRKRLRRACPGRSRARDRRVPRTGCFPSGQATGRRSPGPRAGPARSGAGASGGRPRPPAARAARHVGAVPVPELPAHPAHVQHQRGREAEGDVRAHGHPRPWPAVLEHHLQEVRHRPQQARRRAHDRRGEQDRGRGQQPAAVQDPSVDAQSSERRQGRQDLAEVRELPRPGALREDLERMKRVRLHRGIRHYWGIRVRGQHTKTTGRHRAMGDGGKK</sequence>
<dbReference type="Gene3D" id="4.10.910.10">
    <property type="entry name" value="30s ribosomal protein s13, domain 2"/>
    <property type="match status" value="1"/>
</dbReference>
<reference evidence="5" key="1">
    <citation type="submission" date="2023-10" db="EMBL/GenBank/DDBJ databases">
        <authorList>
            <person name="Chen Y."/>
            <person name="Shah S."/>
            <person name="Dougan E. K."/>
            <person name="Thang M."/>
            <person name="Chan C."/>
        </authorList>
    </citation>
    <scope>NUCLEOTIDE SEQUENCE [LARGE SCALE GENOMIC DNA]</scope>
</reference>
<dbReference type="PANTHER" id="PTHR10871:SF3">
    <property type="entry name" value="SMALL RIBOSOMAL SUBUNIT PROTEIN US13"/>
    <property type="match status" value="1"/>
</dbReference>
<dbReference type="EMBL" id="CAUYUJ010001947">
    <property type="protein sequence ID" value="CAK0798443.1"/>
    <property type="molecule type" value="Genomic_DNA"/>
</dbReference>
<evidence type="ECO:0000313" key="6">
    <source>
        <dbReference type="Proteomes" id="UP001189429"/>
    </source>
</evidence>
<name>A0ABN9PYQ4_9DINO</name>
<dbReference type="InterPro" id="IPR001892">
    <property type="entry name" value="Ribosomal_uS13"/>
</dbReference>
<evidence type="ECO:0000256" key="2">
    <source>
        <dbReference type="ARBA" id="ARBA00022980"/>
    </source>
</evidence>
<dbReference type="PROSITE" id="PS50159">
    <property type="entry name" value="RIBOSOMAL_S13_2"/>
    <property type="match status" value="1"/>
</dbReference>
<evidence type="ECO:0000256" key="1">
    <source>
        <dbReference type="ARBA" id="ARBA00008080"/>
    </source>
</evidence>
<keyword evidence="2" id="KW-0689">Ribosomal protein</keyword>
<dbReference type="Proteomes" id="UP001189429">
    <property type="component" value="Unassembled WGS sequence"/>
</dbReference>
<evidence type="ECO:0008006" key="7">
    <source>
        <dbReference type="Google" id="ProtNLM"/>
    </source>
</evidence>
<proteinExistence type="inferred from homology"/>
<evidence type="ECO:0000313" key="5">
    <source>
        <dbReference type="EMBL" id="CAK0798443.1"/>
    </source>
</evidence>
<evidence type="ECO:0000256" key="3">
    <source>
        <dbReference type="ARBA" id="ARBA00023274"/>
    </source>
</evidence>
<feature type="compositionally biased region" description="Basic and acidic residues" evidence="4">
    <location>
        <begin position="115"/>
        <end position="125"/>
    </location>
</feature>
<feature type="region of interest" description="Disordered" evidence="4">
    <location>
        <begin position="143"/>
        <end position="197"/>
    </location>
</feature>
<feature type="compositionally biased region" description="Basic and acidic residues" evidence="4">
    <location>
        <begin position="181"/>
        <end position="197"/>
    </location>
</feature>
<feature type="compositionally biased region" description="Low complexity" evidence="4">
    <location>
        <begin position="63"/>
        <end position="78"/>
    </location>
</feature>
<dbReference type="Pfam" id="PF00416">
    <property type="entry name" value="Ribosomal_S13"/>
    <property type="match status" value="1"/>
</dbReference>
<accession>A0ABN9PYQ4</accession>
<organism evidence="5 6">
    <name type="scientific">Prorocentrum cordatum</name>
    <dbReference type="NCBI Taxonomy" id="2364126"/>
    <lineage>
        <taxon>Eukaryota</taxon>
        <taxon>Sar</taxon>
        <taxon>Alveolata</taxon>
        <taxon>Dinophyceae</taxon>
        <taxon>Prorocentrales</taxon>
        <taxon>Prorocentraceae</taxon>
        <taxon>Prorocentrum</taxon>
    </lineage>
</organism>
<evidence type="ECO:0000256" key="4">
    <source>
        <dbReference type="SAM" id="MobiDB-lite"/>
    </source>
</evidence>
<gene>
    <name evidence="5" type="ORF">PCOR1329_LOCUS7201</name>
</gene>
<comment type="caution">
    <text evidence="5">The sequence shown here is derived from an EMBL/GenBank/DDBJ whole genome shotgun (WGS) entry which is preliminary data.</text>
</comment>
<keyword evidence="6" id="KW-1185">Reference proteome</keyword>
<dbReference type="InterPro" id="IPR027437">
    <property type="entry name" value="Rbsml_uS13_C"/>
</dbReference>
<dbReference type="SUPFAM" id="SSF46946">
    <property type="entry name" value="S13-like H2TH domain"/>
    <property type="match status" value="1"/>
</dbReference>
<dbReference type="InterPro" id="IPR010979">
    <property type="entry name" value="Ribosomal_uS13-like_H2TH"/>
</dbReference>
<feature type="compositionally biased region" description="Low complexity" evidence="4">
    <location>
        <begin position="89"/>
        <end position="101"/>
    </location>
</feature>